<evidence type="ECO:0000313" key="1">
    <source>
        <dbReference type="EMBL" id="MBE3001218.1"/>
    </source>
</evidence>
<organism evidence="1 2">
    <name type="scientific">Nocardiopsis coralli</name>
    <dbReference type="NCBI Taxonomy" id="2772213"/>
    <lineage>
        <taxon>Bacteria</taxon>
        <taxon>Bacillati</taxon>
        <taxon>Actinomycetota</taxon>
        <taxon>Actinomycetes</taxon>
        <taxon>Streptosporangiales</taxon>
        <taxon>Nocardiopsidaceae</taxon>
        <taxon>Nocardiopsis</taxon>
    </lineage>
</organism>
<dbReference type="Proteomes" id="UP000806528">
    <property type="component" value="Unassembled WGS sequence"/>
</dbReference>
<protein>
    <submittedName>
        <fullName evidence="1">Uncharacterized protein</fullName>
    </submittedName>
</protein>
<comment type="caution">
    <text evidence="1">The sequence shown here is derived from an EMBL/GenBank/DDBJ whole genome shotgun (WGS) entry which is preliminary data.</text>
</comment>
<name>A0ABR9PBK8_9ACTN</name>
<proteinExistence type="predicted"/>
<accession>A0ABR9PBK8</accession>
<gene>
    <name evidence="1" type="ORF">IDM40_21345</name>
</gene>
<dbReference type="RefSeq" id="WP_193123817.1">
    <property type="nucleotide sequence ID" value="NZ_JADBGI010000022.1"/>
</dbReference>
<sequence>MEVEHLLGEDWQFATFQQAGSTVVVTAEDDHDPVSEDVMVMPFDLRERVQRRPGRGFTVRGPVHLGVLVSLRPEPVLAYQGPEGLTVTDPWDGGVLKNFPLEREYRQFDDAYDLILTHHEGRDLLFLHEDARGGPYDRILRTWDLATGLPIPGSAGEHKCYRLVSGRLTFRHGYLAHPTSPVVVDHTPDDFHVVNAIFLDVEREGDGTGPFVGSVRVEEGFDAVPEGRAVDVARAGGRTYLAEAGDIFTLPELERVFPVDLWAVVSRVTEWAGRPVAVLVRKPAHLDENRDDLIYEPLQLSFMFLDVAAPVWHVLPWTVPLRPFDLLATPEGTIMVSSSEGVHVVRVDPEETVRSAERG</sequence>
<reference evidence="1 2" key="1">
    <citation type="submission" date="2020-09" db="EMBL/GenBank/DDBJ databases">
        <title>Diversity and distribution of actinomycetes associated with coral in the coast of Hainan.</title>
        <authorList>
            <person name="Li F."/>
        </authorList>
    </citation>
    <scope>NUCLEOTIDE SEQUENCE [LARGE SCALE GENOMIC DNA]</scope>
    <source>
        <strain evidence="1 2">HNM0947</strain>
    </source>
</reference>
<keyword evidence="2" id="KW-1185">Reference proteome</keyword>
<evidence type="ECO:0000313" key="2">
    <source>
        <dbReference type="Proteomes" id="UP000806528"/>
    </source>
</evidence>
<dbReference type="EMBL" id="JADBGI010000022">
    <property type="protein sequence ID" value="MBE3001218.1"/>
    <property type="molecule type" value="Genomic_DNA"/>
</dbReference>